<protein>
    <recommendedName>
        <fullName evidence="1">EAL domain-containing protein</fullName>
    </recommendedName>
</protein>
<name>A0A1D9MC52_9RHOB</name>
<dbReference type="KEGG" id="rhp:LPB142_08715"/>
<organism evidence="2 3">
    <name type="scientific">Rhodobacter xanthinilyticus</name>
    <dbReference type="NCBI Taxonomy" id="1850250"/>
    <lineage>
        <taxon>Bacteria</taxon>
        <taxon>Pseudomonadati</taxon>
        <taxon>Pseudomonadota</taxon>
        <taxon>Alphaproteobacteria</taxon>
        <taxon>Rhodobacterales</taxon>
        <taxon>Rhodobacter group</taxon>
        <taxon>Rhodobacter</taxon>
    </lineage>
</organism>
<dbReference type="InterPro" id="IPR050706">
    <property type="entry name" value="Cyclic-di-GMP_PDE-like"/>
</dbReference>
<keyword evidence="3" id="KW-1185">Reference proteome</keyword>
<reference evidence="2 3" key="1">
    <citation type="submission" date="2016-10" db="EMBL/GenBank/DDBJ databases">
        <title>Rhodobacter sp. LPB0142, isolated from sea water.</title>
        <authorList>
            <person name="Kim E."/>
            <person name="Yi H."/>
        </authorList>
    </citation>
    <scope>NUCLEOTIDE SEQUENCE [LARGE SCALE GENOMIC DNA]</scope>
    <source>
        <strain evidence="2 3">LPB0142</strain>
    </source>
</reference>
<proteinExistence type="predicted"/>
<dbReference type="GO" id="GO:0071111">
    <property type="term" value="F:cyclic-guanylate-specific phosphodiesterase activity"/>
    <property type="evidence" value="ECO:0007669"/>
    <property type="project" value="InterPro"/>
</dbReference>
<evidence type="ECO:0000313" key="2">
    <source>
        <dbReference type="EMBL" id="AOZ69383.1"/>
    </source>
</evidence>
<sequence>MARAGDARARALIAAIVQMARGLELRVVAEGVETEAQAAFLREIGCDAVQGFFFARPGAASAVAQICAARRGAPALP</sequence>
<evidence type="ECO:0000313" key="3">
    <source>
        <dbReference type="Proteomes" id="UP000176562"/>
    </source>
</evidence>
<accession>A0A1D9MC52</accession>
<evidence type="ECO:0000259" key="1">
    <source>
        <dbReference type="PROSITE" id="PS50883"/>
    </source>
</evidence>
<dbReference type="PROSITE" id="PS50883">
    <property type="entry name" value="EAL"/>
    <property type="match status" value="1"/>
</dbReference>
<dbReference type="Pfam" id="PF00563">
    <property type="entry name" value="EAL"/>
    <property type="match status" value="1"/>
</dbReference>
<dbReference type="STRING" id="1850250.LPB142_08715"/>
<feature type="domain" description="EAL" evidence="1">
    <location>
        <begin position="1"/>
        <end position="71"/>
    </location>
</feature>
<dbReference type="Proteomes" id="UP000176562">
    <property type="component" value="Chromosome"/>
</dbReference>
<gene>
    <name evidence="2" type="ORF">LPB142_08715</name>
</gene>
<dbReference type="AlphaFoldDB" id="A0A1D9MC52"/>
<dbReference type="PANTHER" id="PTHR33121:SF71">
    <property type="entry name" value="OXYGEN SENSOR PROTEIN DOSP"/>
    <property type="match status" value="1"/>
</dbReference>
<dbReference type="SUPFAM" id="SSF141868">
    <property type="entry name" value="EAL domain-like"/>
    <property type="match status" value="1"/>
</dbReference>
<dbReference type="Gene3D" id="3.20.20.450">
    <property type="entry name" value="EAL domain"/>
    <property type="match status" value="1"/>
</dbReference>
<dbReference type="InterPro" id="IPR001633">
    <property type="entry name" value="EAL_dom"/>
</dbReference>
<dbReference type="InterPro" id="IPR035919">
    <property type="entry name" value="EAL_sf"/>
</dbReference>
<dbReference type="PANTHER" id="PTHR33121">
    <property type="entry name" value="CYCLIC DI-GMP PHOSPHODIESTERASE PDEF"/>
    <property type="match status" value="1"/>
</dbReference>
<dbReference type="EMBL" id="CP017781">
    <property type="protein sequence ID" value="AOZ69383.1"/>
    <property type="molecule type" value="Genomic_DNA"/>
</dbReference>